<dbReference type="Pfam" id="PF19310">
    <property type="entry name" value="TOP_N"/>
    <property type="match status" value="1"/>
</dbReference>
<feature type="domain" description="Oligopeptidase A N-terminal" evidence="11">
    <location>
        <begin position="29"/>
        <end position="149"/>
    </location>
</feature>
<dbReference type="Gene3D" id="3.40.390.10">
    <property type="entry name" value="Collagenase (Catalytic Domain)"/>
    <property type="match status" value="1"/>
</dbReference>
<protein>
    <recommendedName>
        <fullName evidence="8">oligopeptidase A</fullName>
        <ecNumber evidence="8">3.4.24.70</ecNumber>
    </recommendedName>
</protein>
<feature type="domain" description="Peptidase M3A/M3B catalytic" evidence="10">
    <location>
        <begin position="222"/>
        <end position="677"/>
    </location>
</feature>
<evidence type="ECO:0000256" key="1">
    <source>
        <dbReference type="ARBA" id="ARBA00006040"/>
    </source>
</evidence>
<dbReference type="Pfam" id="PF01432">
    <property type="entry name" value="Peptidase_M3"/>
    <property type="match status" value="1"/>
</dbReference>
<dbReference type="EC" id="3.4.24.70" evidence="8"/>
<keyword evidence="13" id="KW-1185">Reference proteome</keyword>
<evidence type="ECO:0000256" key="4">
    <source>
        <dbReference type="ARBA" id="ARBA00022801"/>
    </source>
</evidence>
<evidence type="ECO:0000313" key="13">
    <source>
        <dbReference type="Proteomes" id="UP001520878"/>
    </source>
</evidence>
<reference evidence="12 13" key="1">
    <citation type="submission" date="2021-10" db="EMBL/GenBank/DDBJ databases">
        <title>Draft genome of Aestuariibacter halophilus JC2043.</title>
        <authorList>
            <person name="Emsley S.A."/>
            <person name="Pfannmuller K.M."/>
            <person name="Ushijima B."/>
            <person name="Saw J.H."/>
            <person name="Videau P."/>
        </authorList>
    </citation>
    <scope>NUCLEOTIDE SEQUENCE [LARGE SCALE GENOMIC DNA]</scope>
    <source>
        <strain evidence="12 13">JC2043</strain>
    </source>
</reference>
<organism evidence="12 13">
    <name type="scientific">Fluctibacter halophilus</name>
    <dbReference type="NCBI Taxonomy" id="226011"/>
    <lineage>
        <taxon>Bacteria</taxon>
        <taxon>Pseudomonadati</taxon>
        <taxon>Pseudomonadota</taxon>
        <taxon>Gammaproteobacteria</taxon>
        <taxon>Alteromonadales</taxon>
        <taxon>Alteromonadaceae</taxon>
        <taxon>Fluctibacter</taxon>
    </lineage>
</organism>
<dbReference type="Gene3D" id="1.10.1370.10">
    <property type="entry name" value="Neurolysin, domain 3"/>
    <property type="match status" value="1"/>
</dbReference>
<keyword evidence="3 9" id="KW-0479">Metal-binding</keyword>
<dbReference type="InterPro" id="IPR001567">
    <property type="entry name" value="Pept_M3A_M3B_dom"/>
</dbReference>
<keyword evidence="4 9" id="KW-0378">Hydrolase</keyword>
<comment type="catalytic activity">
    <reaction evidence="7">
        <text>Hydrolysis of oligopeptides, with broad specificity. Gly or Ala commonly occur as P1 or P1' residues, but more distant residues are also important, as is shown by the fact that Z-Gly-Pro-Gly-|-Gly-Pro-Ala is cleaved, but not Z-(Gly)(5).</text>
        <dbReference type="EC" id="3.4.24.70"/>
    </reaction>
</comment>
<name>A0ABS8G9S6_9ALTE</name>
<comment type="caution">
    <text evidence="12">The sequence shown here is derived from an EMBL/GenBank/DDBJ whole genome shotgun (WGS) entry which is preliminary data.</text>
</comment>
<dbReference type="PANTHER" id="PTHR11804:SF84">
    <property type="entry name" value="SACCHAROLYSIN"/>
    <property type="match status" value="1"/>
</dbReference>
<dbReference type="InterPro" id="IPR034005">
    <property type="entry name" value="M3A_DCP"/>
</dbReference>
<accession>A0ABS8G9S6</accession>
<evidence type="ECO:0000256" key="9">
    <source>
        <dbReference type="RuleBase" id="RU003435"/>
    </source>
</evidence>
<dbReference type="InterPro" id="IPR045090">
    <property type="entry name" value="Pept_M3A_M3B"/>
</dbReference>
<evidence type="ECO:0000313" key="12">
    <source>
        <dbReference type="EMBL" id="MCC2617194.1"/>
    </source>
</evidence>
<evidence type="ECO:0000256" key="8">
    <source>
        <dbReference type="ARBA" id="ARBA00026100"/>
    </source>
</evidence>
<dbReference type="InterPro" id="IPR024080">
    <property type="entry name" value="Neurolysin/TOP_N"/>
</dbReference>
<dbReference type="InterPro" id="IPR024077">
    <property type="entry name" value="Neurolysin/TOP_dom2"/>
</dbReference>
<evidence type="ECO:0000256" key="2">
    <source>
        <dbReference type="ARBA" id="ARBA00022670"/>
    </source>
</evidence>
<evidence type="ECO:0000256" key="7">
    <source>
        <dbReference type="ARBA" id="ARBA00024603"/>
    </source>
</evidence>
<dbReference type="Proteomes" id="UP001520878">
    <property type="component" value="Unassembled WGS sequence"/>
</dbReference>
<dbReference type="CDD" id="cd06456">
    <property type="entry name" value="M3A_DCP"/>
    <property type="match status" value="1"/>
</dbReference>
<sequence>MTHTATLDTASLPVFSAISPANIKSDIEHAISTCKNTIESLLEQPHYTWGNLIAPLEESDDALSRLWSPVSHMNSVVSTDALREAHDACLPLLSEYGTWVGQHKGLYNAYKAIQQGDEFATLSEAQQKVINDAVKDFELSGVALPEDKKQRYAEIKSRLSDLSSTFSNHVMDATLAWTKHITDPELLAGLPESAKAAAAEVAKSKDLEGWVFTLDIPSYLPVMMYADNRALREEMYRAYTTRASDQGPNAGEYDNGPIIDETLALRHELAQLLSFQNYAQRSLATKMADSPDQVNGFLHDLARRSRPQAQKDMQDVRDFALATYGVGDLHAWDLAYYSEKLKNQKYAISDEELRPYFPEHKVVAGLFEVVSRLYGLRINERTDVDVWHKDVRFYEIHDQDGQLRGGFYFDLYARARKRGGAWMDECQVRRLCLDGSLQYPVAYLTCNFNGPVGDTPALFTHDEVITLFHEFGHGIHHMLTKVDVAGVSGINGVPWDAVELPSQFLENWCWQPEALAFISGHYESGEPLPDALLNKLLAARNFQSAMQMVRQLEFSLFDFRLHEDYDAVQRLGVQGVLDAVREEVAVVTPPSFNRFQTSFGHIFAGGYAAGYYSYKWAEVLSSDAFGRFEEEGIFNPQTGRDFLHHILEMGGSREPMVLFTAFRGREPQVDALLRHSGIDES</sequence>
<dbReference type="PANTHER" id="PTHR11804">
    <property type="entry name" value="PROTEASE M3 THIMET OLIGOPEPTIDASE-RELATED"/>
    <property type="match status" value="1"/>
</dbReference>
<evidence type="ECO:0000256" key="3">
    <source>
        <dbReference type="ARBA" id="ARBA00022723"/>
    </source>
</evidence>
<evidence type="ECO:0000259" key="11">
    <source>
        <dbReference type="Pfam" id="PF19310"/>
    </source>
</evidence>
<dbReference type="Gene3D" id="1.20.1050.40">
    <property type="entry name" value="Endopeptidase. Chain P, domain 1"/>
    <property type="match status" value="1"/>
</dbReference>
<evidence type="ECO:0000256" key="5">
    <source>
        <dbReference type="ARBA" id="ARBA00022833"/>
    </source>
</evidence>
<keyword evidence="6 9" id="KW-0482">Metalloprotease</keyword>
<comment type="cofactor">
    <cofactor evidence="9">
        <name>Zn(2+)</name>
        <dbReference type="ChEBI" id="CHEBI:29105"/>
    </cofactor>
    <text evidence="9">Binds 1 zinc ion.</text>
</comment>
<evidence type="ECO:0000256" key="6">
    <source>
        <dbReference type="ARBA" id="ARBA00023049"/>
    </source>
</evidence>
<dbReference type="InterPro" id="IPR024079">
    <property type="entry name" value="MetalloPept_cat_dom_sf"/>
</dbReference>
<dbReference type="SUPFAM" id="SSF55486">
    <property type="entry name" value="Metalloproteases ('zincins'), catalytic domain"/>
    <property type="match status" value="1"/>
</dbReference>
<comment type="similarity">
    <text evidence="1 9">Belongs to the peptidase M3 family.</text>
</comment>
<gene>
    <name evidence="12" type="primary">prlC</name>
    <name evidence="12" type="ORF">LJ739_13150</name>
</gene>
<dbReference type="NCBIfam" id="NF008159">
    <property type="entry name" value="PRK10911.1"/>
    <property type="match status" value="1"/>
</dbReference>
<proteinExistence type="inferred from homology"/>
<dbReference type="EMBL" id="JAJEWP010000003">
    <property type="protein sequence ID" value="MCC2617194.1"/>
    <property type="molecule type" value="Genomic_DNA"/>
</dbReference>
<keyword evidence="5 9" id="KW-0862">Zinc</keyword>
<dbReference type="InterPro" id="IPR045666">
    <property type="entry name" value="OpdA_N"/>
</dbReference>
<keyword evidence="2 9" id="KW-0645">Protease</keyword>
<dbReference type="RefSeq" id="WP_229161149.1">
    <property type="nucleotide sequence ID" value="NZ_JAJEWP010000003.1"/>
</dbReference>
<dbReference type="GO" id="GO:0004222">
    <property type="term" value="F:metalloendopeptidase activity"/>
    <property type="evidence" value="ECO:0007669"/>
    <property type="project" value="UniProtKB-EC"/>
</dbReference>
<evidence type="ECO:0000259" key="10">
    <source>
        <dbReference type="Pfam" id="PF01432"/>
    </source>
</evidence>